<proteinExistence type="predicted"/>
<sequence length="186" mass="20342">MLKLRQLLAVCFVGSLAGCASMPDEMKLDSKVYSAQNAGLVVGTFIQEGAFGTWLGFRDVNTGKNYGWGAKDYYSAWLPAGEYEVSRMGARRGVMGAYSKPLRFTVKQGEINYLGEMVYGCPSSSPTAALYGVMSCGFLALGECTVPYPTERICVVDRQEQATRILLKQNPEYSNLPVRGSVMSVR</sequence>
<name>A0ABT9CYE2_9PSED</name>
<dbReference type="PROSITE" id="PS51257">
    <property type="entry name" value="PROKAR_LIPOPROTEIN"/>
    <property type="match status" value="1"/>
</dbReference>
<keyword evidence="3" id="KW-1185">Reference proteome</keyword>
<evidence type="ECO:0000313" key="3">
    <source>
        <dbReference type="Proteomes" id="UP001223016"/>
    </source>
</evidence>
<comment type="caution">
    <text evidence="2">The sequence shown here is derived from an EMBL/GenBank/DDBJ whole genome shotgun (WGS) entry which is preliminary data.</text>
</comment>
<accession>A0ABT9CYE2</accession>
<feature type="chain" id="PRO_5045919367" description="Lipoprotein" evidence="1">
    <location>
        <begin position="23"/>
        <end position="186"/>
    </location>
</feature>
<gene>
    <name evidence="2" type="ORF">Q6A51_19000</name>
</gene>
<evidence type="ECO:0000256" key="1">
    <source>
        <dbReference type="SAM" id="SignalP"/>
    </source>
</evidence>
<dbReference type="RefSeq" id="WP_304575478.1">
    <property type="nucleotide sequence ID" value="NZ_JAUQOO010000015.1"/>
</dbReference>
<feature type="signal peptide" evidence="1">
    <location>
        <begin position="1"/>
        <end position="22"/>
    </location>
</feature>
<dbReference type="Proteomes" id="UP001223016">
    <property type="component" value="Unassembled WGS sequence"/>
</dbReference>
<organism evidence="2 3">
    <name type="scientific">Pseudomonas serbiensis</name>
    <dbReference type="NCBI Taxonomy" id="3064350"/>
    <lineage>
        <taxon>Bacteria</taxon>
        <taxon>Pseudomonadati</taxon>
        <taxon>Pseudomonadota</taxon>
        <taxon>Gammaproteobacteria</taxon>
        <taxon>Pseudomonadales</taxon>
        <taxon>Pseudomonadaceae</taxon>
        <taxon>Pseudomonas</taxon>
    </lineage>
</organism>
<evidence type="ECO:0008006" key="4">
    <source>
        <dbReference type="Google" id="ProtNLM"/>
    </source>
</evidence>
<protein>
    <recommendedName>
        <fullName evidence="4">Lipoprotein</fullName>
    </recommendedName>
</protein>
<keyword evidence="1" id="KW-0732">Signal</keyword>
<dbReference type="EMBL" id="JAUQOO010000015">
    <property type="protein sequence ID" value="MDO7928880.1"/>
    <property type="molecule type" value="Genomic_DNA"/>
</dbReference>
<evidence type="ECO:0000313" key="2">
    <source>
        <dbReference type="EMBL" id="MDO7928880.1"/>
    </source>
</evidence>
<reference evidence="2 3" key="1">
    <citation type="submission" date="2023-07" db="EMBL/GenBank/DDBJ databases">
        <title>Identification of four novel Pseudomonas species associated with bacterial leaf spot of cucurbits.</title>
        <authorList>
            <person name="Fullem K.R."/>
        </authorList>
    </citation>
    <scope>NUCLEOTIDE SEQUENCE [LARGE SCALE GENOMIC DNA]</scope>
    <source>
        <strain evidence="2 3">KFB 138</strain>
    </source>
</reference>